<gene>
    <name evidence="2" type="ORF">Pla123a_12760</name>
</gene>
<accession>A0A5C5YTZ2</accession>
<feature type="chain" id="PRO_5023094978" description="Alpha/beta hydrolase family protein" evidence="1">
    <location>
        <begin position="41"/>
        <end position="370"/>
    </location>
</feature>
<dbReference type="Proteomes" id="UP000318478">
    <property type="component" value="Unassembled WGS sequence"/>
</dbReference>
<evidence type="ECO:0008006" key="4">
    <source>
        <dbReference type="Google" id="ProtNLM"/>
    </source>
</evidence>
<feature type="signal peptide" evidence="1">
    <location>
        <begin position="1"/>
        <end position="40"/>
    </location>
</feature>
<keyword evidence="1" id="KW-0732">Signal</keyword>
<evidence type="ECO:0000256" key="1">
    <source>
        <dbReference type="SAM" id="SignalP"/>
    </source>
</evidence>
<comment type="caution">
    <text evidence="2">The sequence shown here is derived from an EMBL/GenBank/DDBJ whole genome shotgun (WGS) entry which is preliminary data.</text>
</comment>
<keyword evidence="3" id="KW-1185">Reference proteome</keyword>
<evidence type="ECO:0000313" key="3">
    <source>
        <dbReference type="Proteomes" id="UP000318478"/>
    </source>
</evidence>
<proteinExistence type="predicted"/>
<organism evidence="2 3">
    <name type="scientific">Posidoniimonas polymericola</name>
    <dbReference type="NCBI Taxonomy" id="2528002"/>
    <lineage>
        <taxon>Bacteria</taxon>
        <taxon>Pseudomonadati</taxon>
        <taxon>Planctomycetota</taxon>
        <taxon>Planctomycetia</taxon>
        <taxon>Pirellulales</taxon>
        <taxon>Lacipirellulaceae</taxon>
        <taxon>Posidoniimonas</taxon>
    </lineage>
</organism>
<dbReference type="InterPro" id="IPR029058">
    <property type="entry name" value="AB_hydrolase_fold"/>
</dbReference>
<dbReference type="EMBL" id="SJPO01000002">
    <property type="protein sequence ID" value="TWT78484.1"/>
    <property type="molecule type" value="Genomic_DNA"/>
</dbReference>
<dbReference type="SUPFAM" id="SSF53474">
    <property type="entry name" value="alpha/beta-Hydrolases"/>
    <property type="match status" value="1"/>
</dbReference>
<protein>
    <recommendedName>
        <fullName evidence="4">Alpha/beta hydrolase family protein</fullName>
    </recommendedName>
</protein>
<evidence type="ECO:0000313" key="2">
    <source>
        <dbReference type="EMBL" id="TWT78484.1"/>
    </source>
</evidence>
<sequence length="370" mass="40414" precursor="true">MMPLAEPPRRRTVNDVRPLPVAWGWSLAALALLLAPQACAATNCPGEGCVRVRPQDQVVLISSRPIGCSTDHARIEAGLHAEQLADLDADGRREWKTTPWRSVVAAADATMPTIVFTHGNKISWGETRARGLYVYGRLVRSACDDRPIRFLIWSWCADEIKGPLRDFREKAARTGPVGKQLGYVLSTLPAESRFGLLGYSYGARVSSGALQELGSGELSGPPRSARAFYLAAAFDADWLGRGRRHGDAMDATDKLIMTINNRDPAMKYFELLGRNYDPQAMGYAGPTCLDRERAQRVRLINVTSSVGRSHDLCDYVSAPGVMRKAWSLLTYADQDAAEVEVADSGANEQRQRTAIAASGGRYSRFAGGGR</sequence>
<reference evidence="2 3" key="1">
    <citation type="submission" date="2019-02" db="EMBL/GenBank/DDBJ databases">
        <title>Deep-cultivation of Planctomycetes and their phenomic and genomic characterization uncovers novel biology.</title>
        <authorList>
            <person name="Wiegand S."/>
            <person name="Jogler M."/>
            <person name="Boedeker C."/>
            <person name="Pinto D."/>
            <person name="Vollmers J."/>
            <person name="Rivas-Marin E."/>
            <person name="Kohn T."/>
            <person name="Peeters S.H."/>
            <person name="Heuer A."/>
            <person name="Rast P."/>
            <person name="Oberbeckmann S."/>
            <person name="Bunk B."/>
            <person name="Jeske O."/>
            <person name="Meyerdierks A."/>
            <person name="Storesund J.E."/>
            <person name="Kallscheuer N."/>
            <person name="Luecker S."/>
            <person name="Lage O.M."/>
            <person name="Pohl T."/>
            <person name="Merkel B.J."/>
            <person name="Hornburger P."/>
            <person name="Mueller R.-W."/>
            <person name="Bruemmer F."/>
            <person name="Labrenz M."/>
            <person name="Spormann A.M."/>
            <person name="Op Den Camp H."/>
            <person name="Overmann J."/>
            <person name="Amann R."/>
            <person name="Jetten M.S.M."/>
            <person name="Mascher T."/>
            <person name="Medema M.H."/>
            <person name="Devos D.P."/>
            <person name="Kaster A.-K."/>
            <person name="Ovreas L."/>
            <person name="Rohde M."/>
            <person name="Galperin M.Y."/>
            <person name="Jogler C."/>
        </authorList>
    </citation>
    <scope>NUCLEOTIDE SEQUENCE [LARGE SCALE GENOMIC DNA]</scope>
    <source>
        <strain evidence="2 3">Pla123a</strain>
    </source>
</reference>
<name>A0A5C5YTZ2_9BACT</name>
<dbReference type="AlphaFoldDB" id="A0A5C5YTZ2"/>